<dbReference type="EMBL" id="UINC01081010">
    <property type="protein sequence ID" value="SVC24479.1"/>
    <property type="molecule type" value="Genomic_DNA"/>
</dbReference>
<protein>
    <submittedName>
        <fullName evidence="1">Uncharacterized protein</fullName>
    </submittedName>
</protein>
<proteinExistence type="predicted"/>
<feature type="non-terminal residue" evidence="1">
    <location>
        <position position="1"/>
    </location>
</feature>
<organism evidence="1">
    <name type="scientific">marine metagenome</name>
    <dbReference type="NCBI Taxonomy" id="408172"/>
    <lineage>
        <taxon>unclassified sequences</taxon>
        <taxon>metagenomes</taxon>
        <taxon>ecological metagenomes</taxon>
    </lineage>
</organism>
<sequence length="97" mass="10488">VPNAYVMQFRHLLLDACWRTIKAARFKSIGQGIGVADSGVGPGVQHVRVNLEVTGVMGLSYVHHMRAGIEEQLTKLILRLGVAVCDVDISPQGDLGH</sequence>
<accession>A0A382KJS8</accession>
<gene>
    <name evidence="1" type="ORF">METZ01_LOCUS277333</name>
</gene>
<evidence type="ECO:0000313" key="1">
    <source>
        <dbReference type="EMBL" id="SVC24479.1"/>
    </source>
</evidence>
<reference evidence="1" key="1">
    <citation type="submission" date="2018-05" db="EMBL/GenBank/DDBJ databases">
        <authorList>
            <person name="Lanie J.A."/>
            <person name="Ng W.-L."/>
            <person name="Kazmierczak K.M."/>
            <person name="Andrzejewski T.M."/>
            <person name="Davidsen T.M."/>
            <person name="Wayne K.J."/>
            <person name="Tettelin H."/>
            <person name="Glass J.I."/>
            <person name="Rusch D."/>
            <person name="Podicherti R."/>
            <person name="Tsui H.-C.T."/>
            <person name="Winkler M.E."/>
        </authorList>
    </citation>
    <scope>NUCLEOTIDE SEQUENCE</scope>
</reference>
<dbReference type="AlphaFoldDB" id="A0A382KJS8"/>
<name>A0A382KJS8_9ZZZZ</name>